<dbReference type="KEGG" id="mmav:RE476_10175"/>
<dbReference type="EMBL" id="CP133594">
    <property type="protein sequence ID" value="WMW21740.1"/>
    <property type="molecule type" value="Genomic_DNA"/>
</dbReference>
<proteinExistence type="predicted"/>
<dbReference type="AlphaFoldDB" id="A0AA51YIM7"/>
<evidence type="ECO:0000313" key="1">
    <source>
        <dbReference type="EMBL" id="WMW21740.1"/>
    </source>
</evidence>
<dbReference type="GeneID" id="84230510"/>
<evidence type="ECO:0000313" key="2">
    <source>
        <dbReference type="Proteomes" id="UP001183006"/>
    </source>
</evidence>
<sequence length="379" mass="42723">MSPEMQPHDDTTLISSSRQYIASMLDKLPESLKDAGRETVVQVVCDELRRIPVPLLGSILAKAVEKQFGGEKATDDSVYELGEMLQSMQESDDAFQRQLESINIFLPEVMEAITQQEQRMEERDTPDLRVLSAKPDLKYPVNDNELRIILSNTGGSSVMVDEIFLEVKDWEPDTNIDFSMPAAPMQMLFLKAELSVEKSEYTLFSLNDTQPRIFGERGDGAELIVIQLSSINNAKYSLQLRIPYQDLSTGNKGIIYYPDTGENLIELSFPYSPGWNQDITPESILEGTKIFSQMELKFRKIYSILKDVYRSDEKNIETANEKLFAAGLTTGIGTFPDIGSMLLVFGPIFLELAPSDRSIEAEKLIQDIRAMLPEKSQSF</sequence>
<reference evidence="1" key="1">
    <citation type="submission" date="2023-08" db="EMBL/GenBank/DDBJ databases">
        <title>Methanolobus mangrovi sp. nov. and Methanolobus sediminis sp. nov, two novel methylotrophic methanogens isolated from mangrove sediments in China.</title>
        <authorList>
            <person name="Zhou J."/>
        </authorList>
    </citation>
    <scope>NUCLEOTIDE SEQUENCE</scope>
    <source>
        <strain evidence="1">FTZ2</strain>
    </source>
</reference>
<accession>A0AA51YIM7</accession>
<dbReference type="RefSeq" id="WP_309307530.1">
    <property type="nucleotide sequence ID" value="NZ_CP133594.1"/>
</dbReference>
<protein>
    <submittedName>
        <fullName evidence="1">Uncharacterized protein</fullName>
    </submittedName>
</protein>
<organism evidence="1 2">
    <name type="scientific">Methanolobus mangrovi</name>
    <dbReference type="NCBI Taxonomy" id="3072977"/>
    <lineage>
        <taxon>Archaea</taxon>
        <taxon>Methanobacteriati</taxon>
        <taxon>Methanobacteriota</taxon>
        <taxon>Stenosarchaea group</taxon>
        <taxon>Methanomicrobia</taxon>
        <taxon>Methanosarcinales</taxon>
        <taxon>Methanosarcinaceae</taxon>
        <taxon>Methanolobus</taxon>
    </lineage>
</organism>
<dbReference type="Proteomes" id="UP001183006">
    <property type="component" value="Chromosome"/>
</dbReference>
<name>A0AA51YIM7_9EURY</name>
<gene>
    <name evidence="1" type="ORF">RE476_10175</name>
</gene>
<keyword evidence="2" id="KW-1185">Reference proteome</keyword>